<dbReference type="GO" id="GO:0008825">
    <property type="term" value="F:cyclopropane-fatty-acyl-phospholipid synthase activity"/>
    <property type="evidence" value="ECO:0007669"/>
    <property type="project" value="UniProtKB-EC"/>
</dbReference>
<dbReference type="FunFam" id="3.40.50.150:FF:000115">
    <property type="entry name" value="Cyclopropane mycolic acid synthase 1"/>
    <property type="match status" value="1"/>
</dbReference>
<reference evidence="8 9" key="1">
    <citation type="submission" date="2010-04" db="EMBL/GenBank/DDBJ databases">
        <authorList>
            <person name="Muzny D."/>
            <person name="Qin X."/>
            <person name="Deng J."/>
            <person name="Jiang H."/>
            <person name="Liu Y."/>
            <person name="Qu J."/>
            <person name="Song X.-Z."/>
            <person name="Zhang L."/>
            <person name="Thornton R."/>
            <person name="Coyle M."/>
            <person name="Francisco L."/>
            <person name="Jackson L."/>
            <person name="Javaid M."/>
            <person name="Korchina V."/>
            <person name="Kovar C."/>
            <person name="Mata R."/>
            <person name="Mathew T."/>
            <person name="Ngo R."/>
            <person name="Nguyen L."/>
            <person name="Nguyen N."/>
            <person name="Okwuonu G."/>
            <person name="Ongeri F."/>
            <person name="Pham C."/>
            <person name="Simmons D."/>
            <person name="Wilczek-Boney K."/>
            <person name="Hale W."/>
            <person name="Jakkamsetti A."/>
            <person name="Pham P."/>
            <person name="Ruth R."/>
            <person name="San Lucas F."/>
            <person name="Warren J."/>
            <person name="Zhang J."/>
            <person name="Zhao Z."/>
            <person name="Zhou C."/>
            <person name="Zhu D."/>
            <person name="Lee S."/>
            <person name="Bess C."/>
            <person name="Blankenburg K."/>
            <person name="Forbes L."/>
            <person name="Fu Q."/>
            <person name="Gubbala S."/>
            <person name="Hirani K."/>
            <person name="Jayaseelan J.C."/>
            <person name="Lara F."/>
            <person name="Munidasa M."/>
            <person name="Palculict T."/>
            <person name="Patil S."/>
            <person name="Pu L.-L."/>
            <person name="Saada N."/>
            <person name="Tang L."/>
            <person name="Weissenberger G."/>
            <person name="Zhu Y."/>
            <person name="Hemphill L."/>
            <person name="Shang Y."/>
            <person name="Youmans B."/>
            <person name="Ayvaz T."/>
            <person name="Ross M."/>
            <person name="Santibanez J."/>
            <person name="Aqrawi P."/>
            <person name="Gross S."/>
            <person name="Joshi V."/>
            <person name="Fowler G."/>
            <person name="Nazareth L."/>
            <person name="Reid J."/>
            <person name="Worley K."/>
            <person name="Petrosino J."/>
            <person name="Highlander S."/>
            <person name="Gibbs R."/>
        </authorList>
    </citation>
    <scope>NUCLEOTIDE SEQUENCE [LARGE SCALE GENOMIC DNA]</scope>
    <source>
        <strain evidence="8 9">ATCC BAA-614</strain>
    </source>
</reference>
<keyword evidence="5" id="KW-0443">Lipid metabolism</keyword>
<name>D5P9N6_9MYCO</name>
<evidence type="ECO:0000256" key="6">
    <source>
        <dbReference type="PIRSR" id="PIRSR003085-1"/>
    </source>
</evidence>
<feature type="binding site" evidence="7">
    <location>
        <begin position="131"/>
        <end position="132"/>
    </location>
    <ligand>
        <name>S-adenosyl-L-methionine</name>
        <dbReference type="ChEBI" id="CHEBI:59789"/>
    </ligand>
</feature>
<dbReference type="AlphaFoldDB" id="D5P9N6"/>
<dbReference type="Gene3D" id="3.40.50.150">
    <property type="entry name" value="Vaccinia Virus protein VP39"/>
    <property type="match status" value="1"/>
</dbReference>
<comment type="similarity">
    <text evidence="1">Belongs to the CFA/CMAS family.</text>
</comment>
<accession>D5P9N6</accession>
<dbReference type="InterPro" id="IPR047672">
    <property type="entry name" value="CMAS_actinobact"/>
</dbReference>
<evidence type="ECO:0000256" key="3">
    <source>
        <dbReference type="ARBA" id="ARBA00022679"/>
    </source>
</evidence>
<dbReference type="SUPFAM" id="SSF53335">
    <property type="entry name" value="S-adenosyl-L-methionine-dependent methyltransferases"/>
    <property type="match status" value="1"/>
</dbReference>
<organism evidence="8 9">
    <name type="scientific">Mycobacterium parascrofulaceum ATCC BAA-614</name>
    <dbReference type="NCBI Taxonomy" id="525368"/>
    <lineage>
        <taxon>Bacteria</taxon>
        <taxon>Bacillati</taxon>
        <taxon>Actinomycetota</taxon>
        <taxon>Actinomycetes</taxon>
        <taxon>Mycobacteriales</taxon>
        <taxon>Mycobacteriaceae</taxon>
        <taxon>Mycobacterium</taxon>
        <taxon>Mycobacterium simiae complex</taxon>
    </lineage>
</organism>
<evidence type="ECO:0000313" key="9">
    <source>
        <dbReference type="Proteomes" id="UP000003653"/>
    </source>
</evidence>
<dbReference type="GO" id="GO:0008610">
    <property type="term" value="P:lipid biosynthetic process"/>
    <property type="evidence" value="ECO:0007669"/>
    <property type="project" value="InterPro"/>
</dbReference>
<dbReference type="NCBIfam" id="NF040660">
    <property type="entry name" value="mycolic_MTase"/>
    <property type="match status" value="1"/>
</dbReference>
<evidence type="ECO:0000256" key="5">
    <source>
        <dbReference type="ARBA" id="ARBA00023098"/>
    </source>
</evidence>
<keyword evidence="2 8" id="KW-0489">Methyltransferase</keyword>
<evidence type="ECO:0000256" key="1">
    <source>
        <dbReference type="ARBA" id="ARBA00010815"/>
    </source>
</evidence>
<evidence type="ECO:0000256" key="2">
    <source>
        <dbReference type="ARBA" id="ARBA00022603"/>
    </source>
</evidence>
<keyword evidence="3 8" id="KW-0808">Transferase</keyword>
<evidence type="ECO:0000256" key="4">
    <source>
        <dbReference type="ARBA" id="ARBA00022691"/>
    </source>
</evidence>
<dbReference type="PANTHER" id="PTHR43667">
    <property type="entry name" value="CYCLOPROPANE-FATTY-ACYL-PHOSPHOLIPID SYNTHASE"/>
    <property type="match status" value="1"/>
</dbReference>
<feature type="binding site" evidence="7">
    <location>
        <begin position="102"/>
        <end position="107"/>
    </location>
    <ligand>
        <name>S-adenosyl-L-methionine</name>
        <dbReference type="ChEBI" id="CHEBI:59789"/>
    </ligand>
</feature>
<protein>
    <submittedName>
        <fullName evidence="8">Cyclopropane-fatty-acyl-phospholipid synthase</fullName>
        <ecNumber evidence="8">2.1.1.79</ecNumber>
    </submittedName>
</protein>
<dbReference type="CDD" id="cd02440">
    <property type="entry name" value="AdoMet_MTases"/>
    <property type="match status" value="1"/>
</dbReference>
<dbReference type="Pfam" id="PF02353">
    <property type="entry name" value="CMAS"/>
    <property type="match status" value="1"/>
</dbReference>
<gene>
    <name evidence="8" type="primary">cma</name>
    <name evidence="8" type="ORF">HMPREF0591_2880</name>
</gene>
<sequence length="296" mass="33937">MFVPENRSEPASLEPHFDDVQAHYDLSDEFFALFLDPTRTYSCAYFERDDMTLEEAQLAKVDLSLGKLGLEAGQTLLDIGCGWGTTIVRALERYDVNVVGLTLSRNQQAHVQQRLDQHPSPRSKRVLLQGWEQVDEHVDRIVSIGAFEHFGRDRYPDFFKMAYEALPADGVMMLHTIIQPSREEFEERGLPITMTKLRFMKFIMDEIFPGGDLPAAKTVIEHAERAGFTVKRVQQLRLHYARTLDTWAGALESRRDEAIAIQSQEVYDRYMKYLTGCADLFREGYTDVAQFTLAKG</sequence>
<dbReference type="PIRSF" id="PIRSF003085">
    <property type="entry name" value="CMAS"/>
    <property type="match status" value="1"/>
</dbReference>
<keyword evidence="4" id="KW-0949">S-adenosyl-L-methionine</keyword>
<dbReference type="eggNOG" id="COG2230">
    <property type="taxonomic scope" value="Bacteria"/>
</dbReference>
<feature type="active site" evidence="6">
    <location>
        <position position="277"/>
    </location>
</feature>
<comment type="caution">
    <text evidence="8">The sequence shown here is derived from an EMBL/GenBank/DDBJ whole genome shotgun (WGS) entry which is preliminary data.</text>
</comment>
<dbReference type="InterPro" id="IPR029063">
    <property type="entry name" value="SAM-dependent_MTases_sf"/>
</dbReference>
<proteinExistence type="inferred from homology"/>
<dbReference type="GO" id="GO:0032259">
    <property type="term" value="P:methylation"/>
    <property type="evidence" value="ECO:0007669"/>
    <property type="project" value="UniProtKB-KW"/>
</dbReference>
<feature type="binding site" evidence="7">
    <location>
        <begin position="76"/>
        <end position="84"/>
    </location>
    <ligand>
        <name>S-adenosyl-L-methionine</name>
        <dbReference type="ChEBI" id="CHEBI:59789"/>
    </ligand>
</feature>
<dbReference type="EMBL" id="ADNV01000226">
    <property type="protein sequence ID" value="EFG77178.1"/>
    <property type="molecule type" value="Genomic_DNA"/>
</dbReference>
<evidence type="ECO:0000313" key="8">
    <source>
        <dbReference type="EMBL" id="EFG77178.1"/>
    </source>
</evidence>
<evidence type="ECO:0000256" key="7">
    <source>
        <dbReference type="PIRSR" id="PIRSR003085-2"/>
    </source>
</evidence>
<dbReference type="EC" id="2.1.1.79" evidence="8"/>
<dbReference type="PANTHER" id="PTHR43667:SF1">
    <property type="entry name" value="CYCLOPROPANE-FATTY-ACYL-PHOSPHOLIPID SYNTHASE"/>
    <property type="match status" value="1"/>
</dbReference>
<feature type="binding site" evidence="7">
    <location>
        <begin position="41"/>
        <end position="42"/>
    </location>
    <ligand>
        <name>S-adenosyl-L-methionine</name>
        <dbReference type="ChEBI" id="CHEBI:59789"/>
    </ligand>
</feature>
<dbReference type="Proteomes" id="UP000003653">
    <property type="component" value="Unassembled WGS sequence"/>
</dbReference>
<dbReference type="InterPro" id="IPR003333">
    <property type="entry name" value="CMAS"/>
</dbReference>
<dbReference type="InterPro" id="IPR050723">
    <property type="entry name" value="CFA/CMAS"/>
</dbReference>
<dbReference type="HOGENOM" id="CLU_026434_3_0_11"/>
<keyword evidence="9" id="KW-1185">Reference proteome</keyword>